<keyword evidence="6" id="KW-0411">Iron-sulfur</keyword>
<reference evidence="10 11" key="1">
    <citation type="submission" date="2019-02" db="EMBL/GenBank/DDBJ databases">
        <authorList>
            <person name="Li Y."/>
        </authorList>
    </citation>
    <scope>NUCLEOTIDE SEQUENCE [LARGE SCALE GENOMIC DNA]</scope>
    <source>
        <strain evidence="10 11">3-7</strain>
    </source>
</reference>
<proteinExistence type="inferred from homology"/>
<evidence type="ECO:0000313" key="10">
    <source>
        <dbReference type="EMBL" id="RZF64908.1"/>
    </source>
</evidence>
<comment type="caution">
    <text evidence="10">The sequence shown here is derived from an EMBL/GenBank/DDBJ whole genome shotgun (WGS) entry which is preliminary data.</text>
</comment>
<dbReference type="Pfam" id="PF04324">
    <property type="entry name" value="Fer2_BFD"/>
    <property type="match status" value="1"/>
</dbReference>
<sequence>MVVCICNAIRENDVRAAARQGCATPCQVHQALGRPPKCGKCAAYTRSIIDEERAVA</sequence>
<evidence type="ECO:0000256" key="3">
    <source>
        <dbReference type="ARBA" id="ARBA00022723"/>
    </source>
</evidence>
<dbReference type="InterPro" id="IPR052371">
    <property type="entry name" value="BFD-associated_ferredoxin"/>
</dbReference>
<dbReference type="PANTHER" id="PTHR37424">
    <property type="entry name" value="BACTERIOFERRITIN-ASSOCIATED FERREDOXIN"/>
    <property type="match status" value="1"/>
</dbReference>
<accession>A0A4V2DDG5</accession>
<keyword evidence="5" id="KW-0408">Iron</keyword>
<comment type="similarity">
    <text evidence="8">Belongs to the Bfd family.</text>
</comment>
<dbReference type="GO" id="GO:0046872">
    <property type="term" value="F:metal ion binding"/>
    <property type="evidence" value="ECO:0007669"/>
    <property type="project" value="UniProtKB-KW"/>
</dbReference>
<dbReference type="Gene3D" id="1.10.10.1100">
    <property type="entry name" value="BFD-like [2Fe-2S]-binding domain"/>
    <property type="match status" value="1"/>
</dbReference>
<evidence type="ECO:0000259" key="9">
    <source>
        <dbReference type="Pfam" id="PF04324"/>
    </source>
</evidence>
<dbReference type="InterPro" id="IPR041854">
    <property type="entry name" value="BFD-like_2Fe2S-bd_dom_sf"/>
</dbReference>
<name>A0A4V2DDG5_9SPHN</name>
<dbReference type="OrthoDB" id="7428628at2"/>
<keyword evidence="11" id="KW-1185">Reference proteome</keyword>
<evidence type="ECO:0000256" key="1">
    <source>
        <dbReference type="ARBA" id="ARBA00022448"/>
    </source>
</evidence>
<keyword evidence="3" id="KW-0479">Metal-binding</keyword>
<protein>
    <recommendedName>
        <fullName evidence="7">Bacterioferritin-associated ferredoxin</fullName>
    </recommendedName>
</protein>
<evidence type="ECO:0000313" key="11">
    <source>
        <dbReference type="Proteomes" id="UP000292085"/>
    </source>
</evidence>
<organism evidence="10 11">
    <name type="scientific">Sphingomonas populi</name>
    <dbReference type="NCBI Taxonomy" id="2484750"/>
    <lineage>
        <taxon>Bacteria</taxon>
        <taxon>Pseudomonadati</taxon>
        <taxon>Pseudomonadota</taxon>
        <taxon>Alphaproteobacteria</taxon>
        <taxon>Sphingomonadales</taxon>
        <taxon>Sphingomonadaceae</taxon>
        <taxon>Sphingomonas</taxon>
    </lineage>
</organism>
<dbReference type="GO" id="GO:0051537">
    <property type="term" value="F:2 iron, 2 sulfur cluster binding"/>
    <property type="evidence" value="ECO:0007669"/>
    <property type="project" value="UniProtKB-KW"/>
</dbReference>
<feature type="domain" description="BFD-like [2Fe-2S]-binding" evidence="9">
    <location>
        <begin position="2"/>
        <end position="51"/>
    </location>
</feature>
<dbReference type="AlphaFoldDB" id="A0A4V2DDG5"/>
<evidence type="ECO:0000256" key="6">
    <source>
        <dbReference type="ARBA" id="ARBA00023014"/>
    </source>
</evidence>
<evidence type="ECO:0000256" key="5">
    <source>
        <dbReference type="ARBA" id="ARBA00023004"/>
    </source>
</evidence>
<evidence type="ECO:0000256" key="2">
    <source>
        <dbReference type="ARBA" id="ARBA00022714"/>
    </source>
</evidence>
<keyword evidence="2" id="KW-0001">2Fe-2S</keyword>
<dbReference type="Proteomes" id="UP000292085">
    <property type="component" value="Unassembled WGS sequence"/>
</dbReference>
<evidence type="ECO:0000256" key="8">
    <source>
        <dbReference type="ARBA" id="ARBA00046332"/>
    </source>
</evidence>
<keyword evidence="1" id="KW-0813">Transport</keyword>
<dbReference type="InterPro" id="IPR007419">
    <property type="entry name" value="BFD-like_2Fe2S-bd_dom"/>
</dbReference>
<evidence type="ECO:0000256" key="4">
    <source>
        <dbReference type="ARBA" id="ARBA00022982"/>
    </source>
</evidence>
<dbReference type="EMBL" id="SGIS01000010">
    <property type="protein sequence ID" value="RZF64908.1"/>
    <property type="molecule type" value="Genomic_DNA"/>
</dbReference>
<evidence type="ECO:0000256" key="7">
    <source>
        <dbReference type="ARBA" id="ARBA00039386"/>
    </source>
</evidence>
<gene>
    <name evidence="10" type="ORF">EWE75_08570</name>
</gene>
<keyword evidence="4" id="KW-0249">Electron transport</keyword>
<dbReference type="PANTHER" id="PTHR37424:SF1">
    <property type="entry name" value="BACTERIOFERRITIN-ASSOCIATED FERREDOXIN"/>
    <property type="match status" value="1"/>
</dbReference>
<dbReference type="RefSeq" id="WP_130156465.1">
    <property type="nucleotide sequence ID" value="NZ_SGIS01000010.1"/>
</dbReference>